<organism evidence="14">
    <name type="scientific">Lepeophtheirus salmonis</name>
    <name type="common">Salmon louse</name>
    <name type="synonym">Caligus salmonis</name>
    <dbReference type="NCBI Taxonomy" id="72036"/>
    <lineage>
        <taxon>Eukaryota</taxon>
        <taxon>Metazoa</taxon>
        <taxon>Ecdysozoa</taxon>
        <taxon>Arthropoda</taxon>
        <taxon>Crustacea</taxon>
        <taxon>Multicrustacea</taxon>
        <taxon>Hexanauplia</taxon>
        <taxon>Copepoda</taxon>
        <taxon>Siphonostomatoida</taxon>
        <taxon>Caligidae</taxon>
        <taxon>Lepeophtheirus</taxon>
    </lineage>
</organism>
<dbReference type="InterPro" id="IPR036940">
    <property type="entry name" value="PI3/4_kinase_cat_sf"/>
</dbReference>
<dbReference type="PANTHER" id="PTHR10048:SF14">
    <property type="entry name" value="LD28067P"/>
    <property type="match status" value="1"/>
</dbReference>
<evidence type="ECO:0000256" key="3">
    <source>
        <dbReference type="ARBA" id="ARBA00022679"/>
    </source>
</evidence>
<dbReference type="GO" id="GO:0005942">
    <property type="term" value="C:phosphatidylinositol 3-kinase complex"/>
    <property type="evidence" value="ECO:0007669"/>
    <property type="project" value="TreeGrafter"/>
</dbReference>
<feature type="domain" description="C2" evidence="9">
    <location>
        <begin position="1400"/>
        <end position="1516"/>
    </location>
</feature>
<dbReference type="GO" id="GO:0005737">
    <property type="term" value="C:cytoplasm"/>
    <property type="evidence" value="ECO:0007669"/>
    <property type="project" value="TreeGrafter"/>
</dbReference>
<dbReference type="GO" id="GO:0005524">
    <property type="term" value="F:ATP binding"/>
    <property type="evidence" value="ECO:0007669"/>
    <property type="project" value="UniProtKB-KW"/>
</dbReference>
<dbReference type="InterPro" id="IPR042236">
    <property type="entry name" value="PI3K_accessory_sf"/>
</dbReference>
<evidence type="ECO:0000256" key="5">
    <source>
        <dbReference type="ARBA" id="ARBA00022777"/>
    </source>
</evidence>
<feature type="domain" description="C2 PI3K-type" evidence="13">
    <location>
        <begin position="517"/>
        <end position="663"/>
    </location>
</feature>
<feature type="domain" description="PX" evidence="10">
    <location>
        <begin position="1261"/>
        <end position="1380"/>
    </location>
</feature>
<dbReference type="Pfam" id="PF00613">
    <property type="entry name" value="PI3Ka"/>
    <property type="match status" value="1"/>
</dbReference>
<keyword evidence="4" id="KW-0547">Nucleotide-binding</keyword>
<dbReference type="Gene3D" id="1.10.1070.11">
    <property type="entry name" value="Phosphatidylinositol 3-/4-kinase, catalytic domain"/>
    <property type="match status" value="1"/>
</dbReference>
<feature type="domain" description="PIK helical" evidence="12">
    <location>
        <begin position="680"/>
        <end position="860"/>
    </location>
</feature>
<dbReference type="EC" id="2.7.1.137" evidence="2"/>
<dbReference type="PROSITE" id="PS51545">
    <property type="entry name" value="PIK_HELICAL"/>
    <property type="match status" value="1"/>
</dbReference>
<dbReference type="InterPro" id="IPR036871">
    <property type="entry name" value="PX_dom_sf"/>
</dbReference>
<dbReference type="SUPFAM" id="SSF56112">
    <property type="entry name" value="Protein kinase-like (PK-like)"/>
    <property type="match status" value="1"/>
</dbReference>
<dbReference type="PROSITE" id="PS00915">
    <property type="entry name" value="PI3_4_KINASE_1"/>
    <property type="match status" value="1"/>
</dbReference>
<evidence type="ECO:0000256" key="1">
    <source>
        <dbReference type="ARBA" id="ARBA00001498"/>
    </source>
</evidence>
<dbReference type="SMART" id="SM00239">
    <property type="entry name" value="C2"/>
    <property type="match status" value="1"/>
</dbReference>
<dbReference type="PANTHER" id="PTHR10048">
    <property type="entry name" value="PHOSPHATIDYLINOSITOL KINASE"/>
    <property type="match status" value="1"/>
</dbReference>
<evidence type="ECO:0000259" key="11">
    <source>
        <dbReference type="PROSITE" id="PS50290"/>
    </source>
</evidence>
<dbReference type="Pfam" id="PF00787">
    <property type="entry name" value="PX"/>
    <property type="match status" value="1"/>
</dbReference>
<dbReference type="GO" id="GO:0048015">
    <property type="term" value="P:phosphatidylinositol-mediated signaling"/>
    <property type="evidence" value="ECO:0007669"/>
    <property type="project" value="TreeGrafter"/>
</dbReference>
<dbReference type="PROSITE" id="PS00916">
    <property type="entry name" value="PI3_4_KINASE_2"/>
    <property type="match status" value="1"/>
</dbReference>
<dbReference type="FunFam" id="1.10.1070.11:FF:000001">
    <property type="entry name" value="Phosphatidylinositol 4,5-bisphosphate 3-kinase catalytic subunit"/>
    <property type="match status" value="1"/>
</dbReference>
<dbReference type="SUPFAM" id="SSF54236">
    <property type="entry name" value="Ubiquitin-like"/>
    <property type="match status" value="1"/>
</dbReference>
<keyword evidence="5 14" id="KW-0418">Kinase</keyword>
<evidence type="ECO:0000256" key="8">
    <source>
        <dbReference type="SAM" id="MobiDB-lite"/>
    </source>
</evidence>
<dbReference type="InterPro" id="IPR011009">
    <property type="entry name" value="Kinase-like_dom_sf"/>
</dbReference>
<evidence type="ECO:0000256" key="6">
    <source>
        <dbReference type="ARBA" id="ARBA00022840"/>
    </source>
</evidence>
<dbReference type="GO" id="GO:0035005">
    <property type="term" value="F:1-phosphatidylinositol-4-phosphate 3-kinase activity"/>
    <property type="evidence" value="ECO:0007669"/>
    <property type="project" value="TreeGrafter"/>
</dbReference>
<dbReference type="InterPro" id="IPR035892">
    <property type="entry name" value="C2_domain_sf"/>
</dbReference>
<evidence type="ECO:0000313" key="14">
    <source>
        <dbReference type="EMBL" id="CDW33495.1"/>
    </source>
</evidence>
<dbReference type="Gene3D" id="1.25.40.70">
    <property type="entry name" value="Phosphatidylinositol 3-kinase, accessory domain (PIK)"/>
    <property type="match status" value="1"/>
</dbReference>
<evidence type="ECO:0000259" key="10">
    <source>
        <dbReference type="PROSITE" id="PS50195"/>
    </source>
</evidence>
<feature type="domain" description="PI3K/PI4K catalytic" evidence="11">
    <location>
        <begin position="944"/>
        <end position="1219"/>
    </location>
</feature>
<dbReference type="PROSITE" id="PS51547">
    <property type="entry name" value="C2_PI3K"/>
    <property type="match status" value="1"/>
</dbReference>
<name>A0A0K2U626_LEPSM</name>
<dbReference type="SMART" id="SM00142">
    <property type="entry name" value="PI3K_C2"/>
    <property type="match status" value="1"/>
</dbReference>
<dbReference type="InterPro" id="IPR015433">
    <property type="entry name" value="PI3/4_kinase"/>
</dbReference>
<dbReference type="SMART" id="SM00146">
    <property type="entry name" value="PI3Kc"/>
    <property type="match status" value="1"/>
</dbReference>
<evidence type="ECO:0000259" key="13">
    <source>
        <dbReference type="PROSITE" id="PS51547"/>
    </source>
</evidence>
<dbReference type="CDD" id="cd00864">
    <property type="entry name" value="PI3Ka"/>
    <property type="match status" value="1"/>
</dbReference>
<reference evidence="14" key="1">
    <citation type="submission" date="2014-05" db="EMBL/GenBank/DDBJ databases">
        <authorList>
            <person name="Chronopoulou M."/>
        </authorList>
    </citation>
    <scope>NUCLEOTIDE SEQUENCE</scope>
    <source>
        <tissue evidence="14">Whole organism</tissue>
    </source>
</reference>
<keyword evidence="6" id="KW-0067">ATP-binding</keyword>
<dbReference type="GO" id="GO:0016477">
    <property type="term" value="P:cell migration"/>
    <property type="evidence" value="ECO:0007669"/>
    <property type="project" value="TreeGrafter"/>
</dbReference>
<feature type="region of interest" description="Disordered" evidence="8">
    <location>
        <begin position="58"/>
        <end position="84"/>
    </location>
</feature>
<dbReference type="PROSITE" id="PS50290">
    <property type="entry name" value="PI3_4_KINASE_3"/>
    <property type="match status" value="1"/>
</dbReference>
<dbReference type="SUPFAM" id="SSF49562">
    <property type="entry name" value="C2 domain (Calcium/lipid-binding domain, CaLB)"/>
    <property type="match status" value="2"/>
</dbReference>
<dbReference type="Pfam" id="PF00168">
    <property type="entry name" value="C2"/>
    <property type="match status" value="1"/>
</dbReference>
<dbReference type="InterPro" id="IPR001263">
    <property type="entry name" value="PI3K_accessory_dom"/>
</dbReference>
<dbReference type="SUPFAM" id="SSF64268">
    <property type="entry name" value="PX domain"/>
    <property type="match status" value="1"/>
</dbReference>
<dbReference type="InterPro" id="IPR029071">
    <property type="entry name" value="Ubiquitin-like_domsf"/>
</dbReference>
<dbReference type="InterPro" id="IPR002420">
    <property type="entry name" value="PI3K-type_C2_dom"/>
</dbReference>
<dbReference type="GO" id="GO:0043491">
    <property type="term" value="P:phosphatidylinositol 3-kinase/protein kinase B signal transduction"/>
    <property type="evidence" value="ECO:0007669"/>
    <property type="project" value="TreeGrafter"/>
</dbReference>
<dbReference type="InterPro" id="IPR000403">
    <property type="entry name" value="PI3/4_kinase_cat_dom"/>
</dbReference>
<dbReference type="Pfam" id="PF00792">
    <property type="entry name" value="PI3K_C2"/>
    <property type="match status" value="1"/>
</dbReference>
<evidence type="ECO:0000259" key="9">
    <source>
        <dbReference type="PROSITE" id="PS50004"/>
    </source>
</evidence>
<dbReference type="SMART" id="SM00145">
    <property type="entry name" value="PI3Ka"/>
    <property type="match status" value="1"/>
</dbReference>
<comment type="similarity">
    <text evidence="7">Belongs to the PI3/PI4-kinase family.</text>
</comment>
<dbReference type="OrthoDB" id="67688at2759"/>
<proteinExistence type="inferred from homology"/>
<dbReference type="FunFam" id="3.30.1010.10:FF:000001">
    <property type="entry name" value="Phosphatidylinositol 4-phosphate 3-kinase C2 domain-containing subunit beta"/>
    <property type="match status" value="1"/>
</dbReference>
<accession>A0A0K2U626</accession>
<dbReference type="Pfam" id="PF00454">
    <property type="entry name" value="PI3_PI4_kinase"/>
    <property type="match status" value="1"/>
</dbReference>
<dbReference type="GO" id="GO:0005886">
    <property type="term" value="C:plasma membrane"/>
    <property type="evidence" value="ECO:0007669"/>
    <property type="project" value="TreeGrafter"/>
</dbReference>
<dbReference type="EMBL" id="HACA01016134">
    <property type="protein sequence ID" value="CDW33495.1"/>
    <property type="molecule type" value="Transcribed_RNA"/>
</dbReference>
<dbReference type="InterPro" id="IPR001683">
    <property type="entry name" value="PX_dom"/>
</dbReference>
<dbReference type="InterPro" id="IPR018936">
    <property type="entry name" value="PI3/4_kinase_CS"/>
</dbReference>
<sequence>MAKMSSDDERSLQHDLEHALALSKESFELECMQRRFNSEFPSPSSDSSWTSFPKDLIMPPTQTRRGRGAVISPPPPSARRASTTSNLSNFSHQYAMVKSKSFSDSQNLQGRVLKTSKSCYSDNLIDFGTIEDGLCDKKNDILEIFDPILNEKTQTPPPPLKKLSLDVDPFEYIASASQQISQCVKEPIKEEIVKVSDSPQASSQIVEYKGPKLNKKKKIASCDKELIDYAKMLNDVRALYKNEDVKTNPGILFSPKGPFKCGEEQIVKLRVHMEKRKPTVLSCDINSCIDVIVCQALVNFDVSEDSCNFIFRNLSTEEYLSNQSRLGEYTYIQEKIRLFGRQTNTNFIELVLLPLSDLQRNLRRLSLDDRKDSEIHPEDVSSSDSVDTLNYDHIKILVETVKMESRSLMKSVAFSSPDERSVLKPNYLAKVLQAVKAVCTLLGNLETIELYEACDRLTRECCAIEKSNYSADRIQSAMANLQKNVFNLIDIYSKTFRVDFSLHENNCRINSKRTSDMPETLLVRTCALHRLKINWSNYKEFGVTVSLYHGTNRMTNPIKIPFKERSEGFYECVFFDSWLDLYEVCSLPRESRLVFNIVGIDSGNVHELGWTSLQLFDHEHFLAQGSFVLLIWSNDFEKELGPSPDAGSHPNADLCPLLSVELPEISPAKYPHVEPKNVVSGSLKNLDQNTRDVLNEMCESDMEDFYELGPTQKSYLWERRRYLTEIPSALHKILLSCPLWNNYNLKEIYGLLKIWKPPENPIEALVLLHPRFPDVIVRDYGTRILESARDEELVNYLPQLIQVIKFETWLVDSPVIKFLLNKCLISPVIAHHTYWFIDQIVPKQNHHALEEHLIEDKKASRHKRRYQIFLRSLYIVLGEAFQVRFNKQQSMILLLNEAATNVRGAKESQRSNVLRQSLSAVDLHLHDFPSPLPIRPGIVVKGLDLSSCSYFTSNAVPLKLSFLETELKTLFKIGEDLRQDMFTLQLVRTMNDIWLKAGLDLKIITFACLPTGLNSGMIELVSDAKTLREIQVAGTNGVAGSFKDKSLFDWLEKRNPPEILKDVINNFTRSCAGYSVITYVLGICDRHNDNIMVTKRGHLFHIDFGKFLGDAQMFGAFKRDRVPFVLTRDMVYVINGIEGPDEKIRFQSFVDLCCRSFNLIRKNGNALLNLLELMARSGIPRVNLDAVKYVRNALLPDLSKSEAAATFTRMIEESLSSWFTQWNFFIHNLGQLRFNSEDNSMEGQDKLLSFVNGHYSLKEDGLITSVSVYGIQKRYRPEKHYVFILKVERENSTQGSSSYLFRTYKEFCELDSMIQRTFPEYRGSSSLPKGMTFGRTEIHEVAERRRQNVANFIVQLFSSSWDIKHSNLVYTFFHPMLRDQEESRVHFRKLKNSHKDIEGGGSHLKLSLEYRGDSLFIMVYHARNLKESPVNSYVKMYLHPDYKKETKRKTKIIKKDTNPSYMETISYQMPKYTLQSRILYVTVRETDRFQGDAFLGAVVLPLNNTDFNGEEIWYPLMNLNKPC</sequence>
<protein>
    <recommendedName>
        <fullName evidence="2">phosphatidylinositol 3-kinase</fullName>
        <ecNumber evidence="2">2.7.1.137</ecNumber>
    </recommendedName>
</protein>
<keyword evidence="3" id="KW-0808">Transferase</keyword>
<evidence type="ECO:0000256" key="7">
    <source>
        <dbReference type="PROSITE-ProRule" id="PRU00880"/>
    </source>
</evidence>
<dbReference type="Gene3D" id="3.30.1520.10">
    <property type="entry name" value="Phox-like domain"/>
    <property type="match status" value="1"/>
</dbReference>
<dbReference type="SMART" id="SM00312">
    <property type="entry name" value="PX"/>
    <property type="match status" value="1"/>
</dbReference>
<dbReference type="Gene3D" id="2.60.40.150">
    <property type="entry name" value="C2 domain"/>
    <property type="match status" value="2"/>
</dbReference>
<dbReference type="InterPro" id="IPR016024">
    <property type="entry name" value="ARM-type_fold"/>
</dbReference>
<evidence type="ECO:0000259" key="12">
    <source>
        <dbReference type="PROSITE" id="PS51545"/>
    </source>
</evidence>
<evidence type="ECO:0000256" key="4">
    <source>
        <dbReference type="ARBA" id="ARBA00022741"/>
    </source>
</evidence>
<dbReference type="Gene3D" id="3.30.1010.10">
    <property type="entry name" value="Phosphatidylinositol 3-kinase Catalytic Subunit, Chain A, domain 4"/>
    <property type="match status" value="1"/>
</dbReference>
<dbReference type="SUPFAM" id="SSF48371">
    <property type="entry name" value="ARM repeat"/>
    <property type="match status" value="1"/>
</dbReference>
<dbReference type="GO" id="GO:0035091">
    <property type="term" value="F:phosphatidylinositol binding"/>
    <property type="evidence" value="ECO:0007669"/>
    <property type="project" value="InterPro"/>
</dbReference>
<dbReference type="CDD" id="cd04012">
    <property type="entry name" value="C2A_PI3K_class_II"/>
    <property type="match status" value="1"/>
</dbReference>
<dbReference type="PROSITE" id="PS50195">
    <property type="entry name" value="PX"/>
    <property type="match status" value="1"/>
</dbReference>
<dbReference type="GO" id="GO:0016303">
    <property type="term" value="F:1-phosphatidylinositol-3-kinase activity"/>
    <property type="evidence" value="ECO:0007669"/>
    <property type="project" value="UniProtKB-EC"/>
</dbReference>
<dbReference type="PROSITE" id="PS50004">
    <property type="entry name" value="C2"/>
    <property type="match status" value="1"/>
</dbReference>
<dbReference type="InterPro" id="IPR000008">
    <property type="entry name" value="C2_dom"/>
</dbReference>
<comment type="catalytic activity">
    <reaction evidence="1">
        <text>a 1,2-diacyl-sn-glycero-3-phospho-(1D-myo-inositol) + ATP = a 1,2-diacyl-sn-glycero-3-phospho-(1D-myo-inositol-3-phosphate) + ADP + H(+)</text>
        <dbReference type="Rhea" id="RHEA:12709"/>
        <dbReference type="ChEBI" id="CHEBI:15378"/>
        <dbReference type="ChEBI" id="CHEBI:30616"/>
        <dbReference type="ChEBI" id="CHEBI:57880"/>
        <dbReference type="ChEBI" id="CHEBI:58088"/>
        <dbReference type="ChEBI" id="CHEBI:456216"/>
        <dbReference type="EC" id="2.7.1.137"/>
    </reaction>
</comment>
<evidence type="ECO:0000256" key="2">
    <source>
        <dbReference type="ARBA" id="ARBA00012073"/>
    </source>
</evidence>